<sequence>MKSFNILLVIFWIGFVSLGQDKKSDTNKLVTYGEWVDESNVGSSKDMMLLYDGLKSGDTLKTKFMGKVKEVCQAKGCWMKLELANGKEAMVRFKDYGFFMPKDIAGRKVIVDGIAFVEEMSVEDQKHYAKDGGAKQDDLAKITSSKKTYGFEANGVLIKD</sequence>
<dbReference type="EMBL" id="CP022957">
    <property type="protein sequence ID" value="ASV29140.1"/>
    <property type="molecule type" value="Genomic_DNA"/>
</dbReference>
<organism evidence="1 2">
    <name type="scientific">Maribacter cobaltidurans</name>
    <dbReference type="NCBI Taxonomy" id="1178778"/>
    <lineage>
        <taxon>Bacteria</taxon>
        <taxon>Pseudomonadati</taxon>
        <taxon>Bacteroidota</taxon>
        <taxon>Flavobacteriia</taxon>
        <taxon>Flavobacteriales</taxon>
        <taxon>Flavobacteriaceae</taxon>
        <taxon>Maribacter</taxon>
    </lineage>
</organism>
<protein>
    <submittedName>
        <fullName evidence="1">DUF4920 domain-containing protein</fullName>
    </submittedName>
</protein>
<dbReference type="InterPro" id="IPR032577">
    <property type="entry name" value="DUF4920"/>
</dbReference>
<evidence type="ECO:0000313" key="1">
    <source>
        <dbReference type="EMBL" id="ASV29140.1"/>
    </source>
</evidence>
<reference evidence="1 2" key="1">
    <citation type="submission" date="2017-08" db="EMBL/GenBank/DDBJ databases">
        <title>The complete genome sequence of Maribacter sp. B1, isolated from deep-sea sediment.</title>
        <authorList>
            <person name="Wu Y.-H."/>
            <person name="Cheng H."/>
            <person name="Xu X.-W."/>
        </authorList>
    </citation>
    <scope>NUCLEOTIDE SEQUENCE [LARGE SCALE GENOMIC DNA]</scope>
    <source>
        <strain evidence="1 2">B1</strain>
    </source>
</reference>
<dbReference type="Pfam" id="PF16267">
    <property type="entry name" value="DUF4920"/>
    <property type="match status" value="1"/>
</dbReference>
<gene>
    <name evidence="1" type="ORF">CJ263_02260</name>
</gene>
<dbReference type="Proteomes" id="UP000215244">
    <property type="component" value="Chromosome"/>
</dbReference>
<accession>A0A223V1Z7</accession>
<dbReference type="RefSeq" id="WP_094995773.1">
    <property type="nucleotide sequence ID" value="NZ_BMJL01000001.1"/>
</dbReference>
<keyword evidence="2" id="KW-1185">Reference proteome</keyword>
<dbReference type="AlphaFoldDB" id="A0A223V1Z7"/>
<evidence type="ECO:0000313" key="2">
    <source>
        <dbReference type="Proteomes" id="UP000215244"/>
    </source>
</evidence>
<dbReference type="KEGG" id="marb:CJ263_02260"/>
<name>A0A223V1Z7_9FLAO</name>
<proteinExistence type="predicted"/>
<dbReference type="OrthoDB" id="129527at2"/>